<evidence type="ECO:0000256" key="3">
    <source>
        <dbReference type="RuleBase" id="RU004439"/>
    </source>
</evidence>
<keyword evidence="4" id="KW-1133">Transmembrane helix</keyword>
<sequence>MIGVLIVLCSLHACFAVTHVFKVCVTGSTGVPDLPEFVAVPILDDETVAYFDSKTRKIEIRQQWVLDKVNNSQEYIAFYSVMLNFGIADLINNLQFIMSLYGHSGGIHTLQLLLGCEVNEDGKAGEFIQFGYDGEDFTSLDISTLTWISHSPQAVIFNSDWNNRPEVARLWKGYLDNQCYGLLQKAVDKGRDILERKVPPEVSLLQRNPSSPVTCLATGFFPKGIVVSWEKDGEDLHEDVELLETVSNEDGTFQTRSRLTVSPADLKEHEYTCIVDHISLERKIIKPVTGDDIKTNRDPENSLPVGVIIGVALAVLLVAIAAFAWYWKFRMRTGGNMSEELRPLRNHNRRGESLALTRSHLSMDQRQGQCGAQAAEYCSNSSSDPTARA</sequence>
<evidence type="ECO:0000256" key="5">
    <source>
        <dbReference type="SAM" id="SignalP"/>
    </source>
</evidence>
<dbReference type="InterPro" id="IPR007110">
    <property type="entry name" value="Ig-like_dom"/>
</dbReference>
<organism evidence="7 8">
    <name type="scientific">Megalops atlanticus</name>
    <name type="common">Tarpon</name>
    <name type="synonym">Clupea gigantea</name>
    <dbReference type="NCBI Taxonomy" id="7932"/>
    <lineage>
        <taxon>Eukaryota</taxon>
        <taxon>Metazoa</taxon>
        <taxon>Chordata</taxon>
        <taxon>Craniata</taxon>
        <taxon>Vertebrata</taxon>
        <taxon>Euteleostomi</taxon>
        <taxon>Actinopterygii</taxon>
        <taxon>Neopterygii</taxon>
        <taxon>Teleostei</taxon>
        <taxon>Elopiformes</taxon>
        <taxon>Megalopidae</taxon>
        <taxon>Megalops</taxon>
    </lineage>
</organism>
<dbReference type="Pfam" id="PF00129">
    <property type="entry name" value="MHC_I"/>
    <property type="match status" value="1"/>
</dbReference>
<dbReference type="InterPro" id="IPR001039">
    <property type="entry name" value="MHC_I_a_a1/a2"/>
</dbReference>
<evidence type="ECO:0000313" key="8">
    <source>
        <dbReference type="Proteomes" id="UP001046870"/>
    </source>
</evidence>
<evidence type="ECO:0000259" key="6">
    <source>
        <dbReference type="PROSITE" id="PS50835"/>
    </source>
</evidence>
<dbReference type="InterPro" id="IPR013783">
    <property type="entry name" value="Ig-like_fold"/>
</dbReference>
<comment type="similarity">
    <text evidence="3">Belongs to the MHC class I family.</text>
</comment>
<keyword evidence="8" id="KW-1185">Reference proteome</keyword>
<dbReference type="CDD" id="cd07698">
    <property type="entry name" value="IgC1_MHC_I_alpha3"/>
    <property type="match status" value="1"/>
</dbReference>
<feature type="domain" description="Ig-like" evidence="6">
    <location>
        <begin position="200"/>
        <end position="285"/>
    </location>
</feature>
<dbReference type="InterPro" id="IPR037055">
    <property type="entry name" value="MHC_I-like_Ag-recog_sf"/>
</dbReference>
<proteinExistence type="inferred from homology"/>
<dbReference type="SUPFAM" id="SSF54452">
    <property type="entry name" value="MHC antigen-recognition domain"/>
    <property type="match status" value="1"/>
</dbReference>
<dbReference type="PANTHER" id="PTHR16675">
    <property type="entry name" value="MHC CLASS I-RELATED"/>
    <property type="match status" value="1"/>
</dbReference>
<dbReference type="InterPro" id="IPR003006">
    <property type="entry name" value="Ig/MHC_CS"/>
</dbReference>
<name>A0A9D3PD80_MEGAT</name>
<gene>
    <name evidence="7" type="ORF">MATL_G00228620</name>
</gene>
<keyword evidence="4" id="KW-0812">Transmembrane</keyword>
<dbReference type="Gene3D" id="2.60.40.10">
    <property type="entry name" value="Immunoglobulins"/>
    <property type="match status" value="1"/>
</dbReference>
<dbReference type="InterPro" id="IPR050208">
    <property type="entry name" value="MHC_class-I_related"/>
</dbReference>
<feature type="signal peptide" evidence="5">
    <location>
        <begin position="1"/>
        <end position="16"/>
    </location>
</feature>
<dbReference type="Pfam" id="PF07654">
    <property type="entry name" value="C1-set"/>
    <property type="match status" value="1"/>
</dbReference>
<dbReference type="EMBL" id="JAFDVH010000021">
    <property type="protein sequence ID" value="KAG7457581.1"/>
    <property type="molecule type" value="Genomic_DNA"/>
</dbReference>
<dbReference type="InterPro" id="IPR036179">
    <property type="entry name" value="Ig-like_dom_sf"/>
</dbReference>
<dbReference type="SUPFAM" id="SSF48726">
    <property type="entry name" value="Immunoglobulin"/>
    <property type="match status" value="1"/>
</dbReference>
<protein>
    <recommendedName>
        <fullName evidence="6">Ig-like domain-containing protein</fullName>
    </recommendedName>
</protein>
<dbReference type="PRINTS" id="PR01638">
    <property type="entry name" value="MHCCLASSI"/>
</dbReference>
<evidence type="ECO:0000256" key="4">
    <source>
        <dbReference type="SAM" id="Phobius"/>
    </source>
</evidence>
<reference evidence="7" key="1">
    <citation type="submission" date="2021-01" db="EMBL/GenBank/DDBJ databases">
        <authorList>
            <person name="Zahm M."/>
            <person name="Roques C."/>
            <person name="Cabau C."/>
            <person name="Klopp C."/>
            <person name="Donnadieu C."/>
            <person name="Jouanno E."/>
            <person name="Lampietro C."/>
            <person name="Louis A."/>
            <person name="Herpin A."/>
            <person name="Echchiki A."/>
            <person name="Berthelot C."/>
            <person name="Parey E."/>
            <person name="Roest-Crollius H."/>
            <person name="Braasch I."/>
            <person name="Postlethwait J."/>
            <person name="Bobe J."/>
            <person name="Montfort J."/>
            <person name="Bouchez O."/>
            <person name="Begum T."/>
            <person name="Mejri S."/>
            <person name="Adams A."/>
            <person name="Chen W.-J."/>
            <person name="Guiguen Y."/>
        </authorList>
    </citation>
    <scope>NUCLEOTIDE SEQUENCE</scope>
    <source>
        <strain evidence="7">YG-15Mar2019-1</strain>
        <tissue evidence="7">Brain</tissue>
    </source>
</reference>
<comment type="caution">
    <text evidence="7">The sequence shown here is derived from an EMBL/GenBank/DDBJ whole genome shotgun (WGS) entry which is preliminary data.</text>
</comment>
<evidence type="ECO:0000313" key="7">
    <source>
        <dbReference type="EMBL" id="KAG7457581.1"/>
    </source>
</evidence>
<dbReference type="OrthoDB" id="8840976at2759"/>
<dbReference type="AlphaFoldDB" id="A0A9D3PD80"/>
<dbReference type="GO" id="GO:0005615">
    <property type="term" value="C:extracellular space"/>
    <property type="evidence" value="ECO:0007669"/>
    <property type="project" value="TreeGrafter"/>
</dbReference>
<accession>A0A9D3PD80</accession>
<keyword evidence="2" id="KW-0393">Immunoglobulin domain</keyword>
<evidence type="ECO:0000256" key="1">
    <source>
        <dbReference type="ARBA" id="ARBA00023180"/>
    </source>
</evidence>
<dbReference type="GO" id="GO:0009897">
    <property type="term" value="C:external side of plasma membrane"/>
    <property type="evidence" value="ECO:0007669"/>
    <property type="project" value="TreeGrafter"/>
</dbReference>
<dbReference type="PROSITE" id="PS50835">
    <property type="entry name" value="IG_LIKE"/>
    <property type="match status" value="1"/>
</dbReference>
<keyword evidence="5" id="KW-0732">Signal</keyword>
<feature type="transmembrane region" description="Helical" evidence="4">
    <location>
        <begin position="303"/>
        <end position="327"/>
    </location>
</feature>
<dbReference type="SMART" id="SM00407">
    <property type="entry name" value="IGc1"/>
    <property type="match status" value="1"/>
</dbReference>
<evidence type="ECO:0000256" key="2">
    <source>
        <dbReference type="ARBA" id="ARBA00023319"/>
    </source>
</evidence>
<dbReference type="GO" id="GO:0006955">
    <property type="term" value="P:immune response"/>
    <property type="evidence" value="ECO:0007669"/>
    <property type="project" value="TreeGrafter"/>
</dbReference>
<dbReference type="InterPro" id="IPR011162">
    <property type="entry name" value="MHC_I/II-like_Ag-recog"/>
</dbReference>
<dbReference type="Proteomes" id="UP001046870">
    <property type="component" value="Chromosome 21"/>
</dbReference>
<dbReference type="InterPro" id="IPR011161">
    <property type="entry name" value="MHC_I-like_Ag-recog"/>
</dbReference>
<dbReference type="PROSITE" id="PS00290">
    <property type="entry name" value="IG_MHC"/>
    <property type="match status" value="1"/>
</dbReference>
<keyword evidence="4" id="KW-0472">Membrane</keyword>
<keyword evidence="1" id="KW-0325">Glycoprotein</keyword>
<dbReference type="InterPro" id="IPR003597">
    <property type="entry name" value="Ig_C1-set"/>
</dbReference>
<dbReference type="Gene3D" id="3.30.500.10">
    <property type="entry name" value="MHC class I-like antigen recognition-like"/>
    <property type="match status" value="1"/>
</dbReference>
<feature type="chain" id="PRO_5038734989" description="Ig-like domain-containing protein" evidence="5">
    <location>
        <begin position="17"/>
        <end position="389"/>
    </location>
</feature>
<dbReference type="PANTHER" id="PTHR16675:SF237">
    <property type="entry name" value="MHC CLASS I ANTIGEN TRANSCRIPT VARIANT 1-RELATED"/>
    <property type="match status" value="1"/>
</dbReference>